<keyword evidence="2" id="KW-1185">Reference proteome</keyword>
<protein>
    <submittedName>
        <fullName evidence="1">Uncharacterized protein</fullName>
    </submittedName>
</protein>
<name>A0AC60PN23_IXOPE</name>
<organism evidence="1 2">
    <name type="scientific">Ixodes persulcatus</name>
    <name type="common">Taiga tick</name>
    <dbReference type="NCBI Taxonomy" id="34615"/>
    <lineage>
        <taxon>Eukaryota</taxon>
        <taxon>Metazoa</taxon>
        <taxon>Ecdysozoa</taxon>
        <taxon>Arthropoda</taxon>
        <taxon>Chelicerata</taxon>
        <taxon>Arachnida</taxon>
        <taxon>Acari</taxon>
        <taxon>Parasitiformes</taxon>
        <taxon>Ixodida</taxon>
        <taxon>Ixodoidea</taxon>
        <taxon>Ixodidae</taxon>
        <taxon>Ixodinae</taxon>
        <taxon>Ixodes</taxon>
    </lineage>
</organism>
<reference evidence="1 2" key="1">
    <citation type="journal article" date="2020" name="Cell">
        <title>Large-Scale Comparative Analyses of Tick Genomes Elucidate Their Genetic Diversity and Vector Capacities.</title>
        <authorList>
            <consortium name="Tick Genome and Microbiome Consortium (TIGMIC)"/>
            <person name="Jia N."/>
            <person name="Wang J."/>
            <person name="Shi W."/>
            <person name="Du L."/>
            <person name="Sun Y."/>
            <person name="Zhan W."/>
            <person name="Jiang J.F."/>
            <person name="Wang Q."/>
            <person name="Zhang B."/>
            <person name="Ji P."/>
            <person name="Bell-Sakyi L."/>
            <person name="Cui X.M."/>
            <person name="Yuan T.T."/>
            <person name="Jiang B.G."/>
            <person name="Yang W.F."/>
            <person name="Lam T.T."/>
            <person name="Chang Q.C."/>
            <person name="Ding S.J."/>
            <person name="Wang X.J."/>
            <person name="Zhu J.G."/>
            <person name="Ruan X.D."/>
            <person name="Zhao L."/>
            <person name="Wei J.T."/>
            <person name="Ye R.Z."/>
            <person name="Que T.C."/>
            <person name="Du C.H."/>
            <person name="Zhou Y.H."/>
            <person name="Cheng J.X."/>
            <person name="Dai P.F."/>
            <person name="Guo W.B."/>
            <person name="Han X.H."/>
            <person name="Huang E.J."/>
            <person name="Li L.F."/>
            <person name="Wei W."/>
            <person name="Gao Y.C."/>
            <person name="Liu J.Z."/>
            <person name="Shao H.Z."/>
            <person name="Wang X."/>
            <person name="Wang C.C."/>
            <person name="Yang T.C."/>
            <person name="Huo Q.B."/>
            <person name="Li W."/>
            <person name="Chen H.Y."/>
            <person name="Chen S.E."/>
            <person name="Zhou L.G."/>
            <person name="Ni X.B."/>
            <person name="Tian J.H."/>
            <person name="Sheng Y."/>
            <person name="Liu T."/>
            <person name="Pan Y.S."/>
            <person name="Xia L.Y."/>
            <person name="Li J."/>
            <person name="Zhao F."/>
            <person name="Cao W.C."/>
        </authorList>
    </citation>
    <scope>NUCLEOTIDE SEQUENCE [LARGE SCALE GENOMIC DNA]</scope>
    <source>
        <strain evidence="1">Iper-2018</strain>
    </source>
</reference>
<evidence type="ECO:0000313" key="2">
    <source>
        <dbReference type="Proteomes" id="UP000805193"/>
    </source>
</evidence>
<comment type="caution">
    <text evidence="1">The sequence shown here is derived from an EMBL/GenBank/DDBJ whole genome shotgun (WGS) entry which is preliminary data.</text>
</comment>
<proteinExistence type="predicted"/>
<feature type="non-terminal residue" evidence="1">
    <location>
        <position position="751"/>
    </location>
</feature>
<accession>A0AC60PN23</accession>
<evidence type="ECO:0000313" key="1">
    <source>
        <dbReference type="EMBL" id="KAG0422400.1"/>
    </source>
</evidence>
<dbReference type="Proteomes" id="UP000805193">
    <property type="component" value="Unassembled WGS sequence"/>
</dbReference>
<gene>
    <name evidence="1" type="ORF">HPB47_001772</name>
</gene>
<dbReference type="EMBL" id="JABSTQ010010236">
    <property type="protein sequence ID" value="KAG0422400.1"/>
    <property type="molecule type" value="Genomic_DNA"/>
</dbReference>
<sequence length="751" mass="83728">MRSAGLVAVLLLSLALSPITCREIDPELRAFVSTLERYSTTKNDIIFLLESGNIDADHFPDALVFTETLARMFIVSPEYSRLTVMTSSDENLVHIDQVRNIDDANMCTFVHDVNRIQRRSGNTKTREALEHAKTILRNARHGVNSPSCDLHSPAHVLDEHWDKATSPNACERECDANAICACGARSGSYQCVCNYGYTGEGSPGQCQRELQFGVGRLQHRSSAIVFSVFKEMVAGVGLLAAKPGSRDKKAPVIRCPGNITRSVDAGQSHATITWSQPKARDNSGVPPRIQQEPENIVSPWRFPIGQTVIRFRATDAARLWAECTFTVTVMSNQCDEPPVPENGYVIGCDGDRAVGTTCTYRCNLGHRLFGKSTTVCTANKTWTETGVACNPYAAGLGEFRLSRTYVYNDWIQPRCLRGFEHRGPLVILCGANGQWSGPDNQSALFSCVVDERRELIRSRPRDRVTTCLRHAINMATGCWRGELNEVELQMGDYSEPLGLVPYAGTLDPREVLRALRVRNAIRRSGSSGSIALRSLSSAGSIATGSRSSLESIADVNVNEVYESGEERKSARNNANGLLPLWKSRSESLSVFPLERKMNLGDTEKPQIECPQDEVRPAEARQSYARIAWRQPEVKDNSGEIPFIQKWPQYITSPWSFPIGRTVIRYRATDAAFLSAQCTFTVTVLVVCKLGHRVAALEADLIYLGFCIRRRFVDQENFKFMSSQRGHWNCKEKVLKAYRNSLTRELKELLQL</sequence>